<dbReference type="SMART" id="SM00388">
    <property type="entry name" value="HisKA"/>
    <property type="match status" value="1"/>
</dbReference>
<dbReference type="InterPro" id="IPR004358">
    <property type="entry name" value="Sig_transdc_His_kin-like_C"/>
</dbReference>
<dbReference type="InterPro" id="IPR008207">
    <property type="entry name" value="Sig_transdc_His_kin_Hpt_dom"/>
</dbReference>
<keyword evidence="9" id="KW-0067">ATP-binding</keyword>
<feature type="modified residue" description="4-aspartylphosphate" evidence="13">
    <location>
        <position position="434"/>
    </location>
</feature>
<dbReference type="NCBIfam" id="TIGR00229">
    <property type="entry name" value="sensory_box"/>
    <property type="match status" value="1"/>
</dbReference>
<dbReference type="PROSITE" id="PS50110">
    <property type="entry name" value="RESPONSE_REGULATORY"/>
    <property type="match status" value="2"/>
</dbReference>
<evidence type="ECO:0000256" key="12">
    <source>
        <dbReference type="PROSITE-ProRule" id="PRU00110"/>
    </source>
</evidence>
<feature type="domain" description="PAS" evidence="17">
    <location>
        <begin position="1"/>
        <end position="67"/>
    </location>
</feature>
<dbReference type="SUPFAM" id="SSF55874">
    <property type="entry name" value="ATPase domain of HSP90 chaperone/DNA topoisomerase II/histidine kinase"/>
    <property type="match status" value="1"/>
</dbReference>
<dbReference type="CDD" id="cd00130">
    <property type="entry name" value="PAS"/>
    <property type="match status" value="1"/>
</dbReference>
<evidence type="ECO:0000259" key="16">
    <source>
        <dbReference type="PROSITE" id="PS50110"/>
    </source>
</evidence>
<dbReference type="InterPro" id="IPR013656">
    <property type="entry name" value="PAS_4"/>
</dbReference>
<dbReference type="InterPro" id="IPR036641">
    <property type="entry name" value="HPT_dom_sf"/>
</dbReference>
<evidence type="ECO:0000256" key="14">
    <source>
        <dbReference type="SAM" id="MobiDB-lite"/>
    </source>
</evidence>
<feature type="modified residue" description="Phosphohistidine" evidence="12">
    <location>
        <position position="727"/>
    </location>
</feature>
<dbReference type="Pfam" id="PF01627">
    <property type="entry name" value="Hpt"/>
    <property type="match status" value="1"/>
</dbReference>
<dbReference type="InterPro" id="IPR000014">
    <property type="entry name" value="PAS"/>
</dbReference>
<keyword evidence="5 20" id="KW-0808">Transferase</keyword>
<dbReference type="EMBL" id="CP036349">
    <property type="protein sequence ID" value="QDV75617.1"/>
    <property type="molecule type" value="Genomic_DNA"/>
</dbReference>
<name>A0A518KCV3_9BACT</name>
<evidence type="ECO:0000256" key="6">
    <source>
        <dbReference type="ARBA" id="ARBA00022692"/>
    </source>
</evidence>
<dbReference type="PRINTS" id="PR00344">
    <property type="entry name" value="BCTRLSENSOR"/>
</dbReference>
<feature type="domain" description="Response regulatory" evidence="16">
    <location>
        <begin position="524"/>
        <end position="643"/>
    </location>
</feature>
<keyword evidence="8 20" id="KW-0418">Kinase</keyword>
<proteinExistence type="predicted"/>
<comment type="subcellular location">
    <subcellularLocation>
        <location evidence="2">Membrane</location>
    </subcellularLocation>
</comment>
<dbReference type="PROSITE" id="PS50113">
    <property type="entry name" value="PAC"/>
    <property type="match status" value="1"/>
</dbReference>
<evidence type="ECO:0000259" key="17">
    <source>
        <dbReference type="PROSITE" id="PS50112"/>
    </source>
</evidence>
<keyword evidence="7" id="KW-0547">Nucleotide-binding</keyword>
<dbReference type="Pfam" id="PF00512">
    <property type="entry name" value="HisKA"/>
    <property type="match status" value="1"/>
</dbReference>
<evidence type="ECO:0000259" key="15">
    <source>
        <dbReference type="PROSITE" id="PS50109"/>
    </source>
</evidence>
<dbReference type="Proteomes" id="UP000316426">
    <property type="component" value="Chromosome"/>
</dbReference>
<evidence type="ECO:0000256" key="9">
    <source>
        <dbReference type="ARBA" id="ARBA00022840"/>
    </source>
</evidence>
<dbReference type="CDD" id="cd00082">
    <property type="entry name" value="HisKA"/>
    <property type="match status" value="1"/>
</dbReference>
<feature type="modified residue" description="4-aspartylphosphate" evidence="13">
    <location>
        <position position="573"/>
    </location>
</feature>
<feature type="compositionally biased region" description="Polar residues" evidence="14">
    <location>
        <begin position="654"/>
        <end position="663"/>
    </location>
</feature>
<dbReference type="KEGG" id="bmei:Spa11_38370"/>
<dbReference type="SUPFAM" id="SSF47384">
    <property type="entry name" value="Homodimeric domain of signal transducing histidine kinase"/>
    <property type="match status" value="1"/>
</dbReference>
<dbReference type="PROSITE" id="PS50894">
    <property type="entry name" value="HPT"/>
    <property type="match status" value="1"/>
</dbReference>
<dbReference type="GO" id="GO:0005524">
    <property type="term" value="F:ATP binding"/>
    <property type="evidence" value="ECO:0007669"/>
    <property type="project" value="UniProtKB-KW"/>
</dbReference>
<evidence type="ECO:0000313" key="20">
    <source>
        <dbReference type="EMBL" id="QDV75617.1"/>
    </source>
</evidence>
<evidence type="ECO:0000256" key="10">
    <source>
        <dbReference type="ARBA" id="ARBA00022989"/>
    </source>
</evidence>
<dbReference type="InterPro" id="IPR036097">
    <property type="entry name" value="HisK_dim/P_sf"/>
</dbReference>
<evidence type="ECO:0000256" key="8">
    <source>
        <dbReference type="ARBA" id="ARBA00022777"/>
    </source>
</evidence>
<protein>
    <recommendedName>
        <fullName evidence="3">histidine kinase</fullName>
        <ecNumber evidence="3">2.7.13.3</ecNumber>
    </recommendedName>
</protein>
<dbReference type="Pfam" id="PF00072">
    <property type="entry name" value="Response_reg"/>
    <property type="match status" value="2"/>
</dbReference>
<feature type="domain" description="Response regulatory" evidence="16">
    <location>
        <begin position="380"/>
        <end position="501"/>
    </location>
</feature>
<evidence type="ECO:0000256" key="7">
    <source>
        <dbReference type="ARBA" id="ARBA00022741"/>
    </source>
</evidence>
<dbReference type="SMART" id="SM00091">
    <property type="entry name" value="PAS"/>
    <property type="match status" value="1"/>
</dbReference>
<dbReference type="InterPro" id="IPR005467">
    <property type="entry name" value="His_kinase_dom"/>
</dbReference>
<dbReference type="PROSITE" id="PS50109">
    <property type="entry name" value="HIS_KIN"/>
    <property type="match status" value="1"/>
</dbReference>
<dbReference type="SMART" id="SM00448">
    <property type="entry name" value="REC"/>
    <property type="match status" value="2"/>
</dbReference>
<dbReference type="InterPro" id="IPR036890">
    <property type="entry name" value="HATPase_C_sf"/>
</dbReference>
<dbReference type="InterPro" id="IPR035965">
    <property type="entry name" value="PAS-like_dom_sf"/>
</dbReference>
<dbReference type="SUPFAM" id="SSF47226">
    <property type="entry name" value="Histidine-containing phosphotransfer domain, HPT domain"/>
    <property type="match status" value="1"/>
</dbReference>
<keyword evidence="10" id="KW-1133">Transmembrane helix</keyword>
<dbReference type="FunFam" id="1.10.287.130:FF:000004">
    <property type="entry name" value="Ethylene receptor 1"/>
    <property type="match status" value="1"/>
</dbReference>
<keyword evidence="11" id="KW-0472">Membrane</keyword>
<dbReference type="Pfam" id="PF08448">
    <property type="entry name" value="PAS_4"/>
    <property type="match status" value="1"/>
</dbReference>
<evidence type="ECO:0000256" key="5">
    <source>
        <dbReference type="ARBA" id="ARBA00022679"/>
    </source>
</evidence>
<dbReference type="CDD" id="cd00088">
    <property type="entry name" value="HPT"/>
    <property type="match status" value="1"/>
</dbReference>
<keyword evidence="4 13" id="KW-0597">Phosphoprotein</keyword>
<gene>
    <name evidence="20" type="primary">barA_1</name>
    <name evidence="20" type="ORF">Spa11_38370</name>
</gene>
<reference evidence="20 21" key="1">
    <citation type="submission" date="2019-02" db="EMBL/GenBank/DDBJ databases">
        <title>Deep-cultivation of Planctomycetes and their phenomic and genomic characterization uncovers novel biology.</title>
        <authorList>
            <person name="Wiegand S."/>
            <person name="Jogler M."/>
            <person name="Boedeker C."/>
            <person name="Pinto D."/>
            <person name="Vollmers J."/>
            <person name="Rivas-Marin E."/>
            <person name="Kohn T."/>
            <person name="Peeters S.H."/>
            <person name="Heuer A."/>
            <person name="Rast P."/>
            <person name="Oberbeckmann S."/>
            <person name="Bunk B."/>
            <person name="Jeske O."/>
            <person name="Meyerdierks A."/>
            <person name="Storesund J.E."/>
            <person name="Kallscheuer N."/>
            <person name="Luecker S."/>
            <person name="Lage O.M."/>
            <person name="Pohl T."/>
            <person name="Merkel B.J."/>
            <person name="Hornburger P."/>
            <person name="Mueller R.-W."/>
            <person name="Bruemmer F."/>
            <person name="Labrenz M."/>
            <person name="Spormann A.M."/>
            <person name="Op den Camp H."/>
            <person name="Overmann J."/>
            <person name="Amann R."/>
            <person name="Jetten M.S.M."/>
            <person name="Mascher T."/>
            <person name="Medema M.H."/>
            <person name="Devos D.P."/>
            <person name="Kaster A.-K."/>
            <person name="Ovreas L."/>
            <person name="Rohde M."/>
            <person name="Galperin M.Y."/>
            <person name="Jogler C."/>
        </authorList>
    </citation>
    <scope>NUCLEOTIDE SEQUENCE [LARGE SCALE GENOMIC DNA]</scope>
    <source>
        <strain evidence="20 21">Spa11</strain>
    </source>
</reference>
<evidence type="ECO:0000256" key="11">
    <source>
        <dbReference type="ARBA" id="ARBA00023136"/>
    </source>
</evidence>
<dbReference type="SUPFAM" id="SSF52172">
    <property type="entry name" value="CheY-like"/>
    <property type="match status" value="2"/>
</dbReference>
<dbReference type="CDD" id="cd00156">
    <property type="entry name" value="REC"/>
    <property type="match status" value="1"/>
</dbReference>
<evidence type="ECO:0000259" key="19">
    <source>
        <dbReference type="PROSITE" id="PS50894"/>
    </source>
</evidence>
<dbReference type="InterPro" id="IPR011006">
    <property type="entry name" value="CheY-like_superfamily"/>
</dbReference>
<keyword evidence="21" id="KW-1185">Reference proteome</keyword>
<dbReference type="Gene3D" id="1.10.287.130">
    <property type="match status" value="1"/>
</dbReference>
<dbReference type="GO" id="GO:0000155">
    <property type="term" value="F:phosphorelay sensor kinase activity"/>
    <property type="evidence" value="ECO:0007669"/>
    <property type="project" value="InterPro"/>
</dbReference>
<organism evidence="20 21">
    <name type="scientific">Botrimarina mediterranea</name>
    <dbReference type="NCBI Taxonomy" id="2528022"/>
    <lineage>
        <taxon>Bacteria</taxon>
        <taxon>Pseudomonadati</taxon>
        <taxon>Planctomycetota</taxon>
        <taxon>Planctomycetia</taxon>
        <taxon>Pirellulales</taxon>
        <taxon>Lacipirellulaceae</taxon>
        <taxon>Botrimarina</taxon>
    </lineage>
</organism>
<dbReference type="InterPro" id="IPR001789">
    <property type="entry name" value="Sig_transdc_resp-reg_receiver"/>
</dbReference>
<keyword evidence="6" id="KW-0812">Transmembrane</keyword>
<evidence type="ECO:0000259" key="18">
    <source>
        <dbReference type="PROSITE" id="PS50113"/>
    </source>
</evidence>
<dbReference type="PANTHER" id="PTHR45339:SF3">
    <property type="entry name" value="HISTIDINE KINASE"/>
    <property type="match status" value="1"/>
</dbReference>
<dbReference type="InterPro" id="IPR003594">
    <property type="entry name" value="HATPase_dom"/>
</dbReference>
<dbReference type="InterPro" id="IPR000700">
    <property type="entry name" value="PAS-assoc_C"/>
</dbReference>
<dbReference type="GO" id="GO:0005886">
    <property type="term" value="C:plasma membrane"/>
    <property type="evidence" value="ECO:0007669"/>
    <property type="project" value="UniProtKB-SubCell"/>
</dbReference>
<dbReference type="SMART" id="SM00073">
    <property type="entry name" value="HPT"/>
    <property type="match status" value="1"/>
</dbReference>
<dbReference type="CDD" id="cd16922">
    <property type="entry name" value="HATPase_EvgS-ArcB-TorS-like"/>
    <property type="match status" value="1"/>
</dbReference>
<dbReference type="CDD" id="cd17546">
    <property type="entry name" value="REC_hyHK_CKI1_RcsC-like"/>
    <property type="match status" value="1"/>
</dbReference>
<dbReference type="SMART" id="SM00387">
    <property type="entry name" value="HATPase_c"/>
    <property type="match status" value="1"/>
</dbReference>
<dbReference type="PANTHER" id="PTHR45339">
    <property type="entry name" value="HYBRID SIGNAL TRANSDUCTION HISTIDINE KINASE J"/>
    <property type="match status" value="1"/>
</dbReference>
<dbReference type="Pfam" id="PF02518">
    <property type="entry name" value="HATPase_c"/>
    <property type="match status" value="1"/>
</dbReference>
<dbReference type="Gene3D" id="3.30.565.10">
    <property type="entry name" value="Histidine kinase-like ATPase, C-terminal domain"/>
    <property type="match status" value="1"/>
</dbReference>
<dbReference type="Gene3D" id="1.20.120.160">
    <property type="entry name" value="HPT domain"/>
    <property type="match status" value="1"/>
</dbReference>
<evidence type="ECO:0000256" key="2">
    <source>
        <dbReference type="ARBA" id="ARBA00004370"/>
    </source>
</evidence>
<comment type="catalytic activity">
    <reaction evidence="1">
        <text>ATP + protein L-histidine = ADP + protein N-phospho-L-histidine.</text>
        <dbReference type="EC" id="2.7.13.3"/>
    </reaction>
</comment>
<sequence length="786" mass="85970">MSAVLASCRDAIIACSSDGVVEEWNRGAEEVFGISRDSALGESITRFIPADRRDEIDRLVNESMAGRAVAHYETQRLRSGGESFPAAVCGFPLRDAAGQVTGFATIERDLTDRVRGAQALREALAAAESASQTKSRFLANVSHELRTPMNAIMGMTSLALEEQMQPELRDCLETIRDSADTMVNLINDVLDLSRFECDEFELEEVEFEFRDTIETASKVLGAAAHAKGIELVCRIAPDTPELVIGDPARMRQVLTNLIGNAVKFTSQGHVLVEVSPLVTESTRCRMRLSVSDTGIGINEKDQVRIFAPFTQVDGSSIRNYGGSGLGLAITRHLVDCFGSKLQVESEFGRGSHFWFDITLPIPEKKQAKSEHVADQLSGLSALVVDDNTASRSALAEQLGAWGMNADTVDSGDEALRKLRRSADAGNPYDLAIIDAQMPGMDGFSVVSHIEGERTIKTKPILMSSTIDRLEFSRRCAEAGATAFVSKPISQSQLFNAVTQATGAAALEGESRLGLYDRPHAAPRRVLLVEDTPANRKVVQRVLQRRGHEVIVAVNGSEAIEAFKSGVYDLVLMDVQMPIMDGLQATEAIRDLEREESRQPTRILAMTAHNLRGDRERCRRAGMNGYLAKPLDLAELLDLVESEEDSPRMEPNPTQPLNARTQGEMSALDNPSPTPAADLPTALARLRDDKGLLCDMIGFFLEDSPRLRETLRESHQAGDYATLHRTAHSLKGLAANFDAHAAIEAARDLEDAAKNEEADAIPALLDRVDNTCDELVPFLENYRKQSK</sequence>
<evidence type="ECO:0000313" key="21">
    <source>
        <dbReference type="Proteomes" id="UP000316426"/>
    </source>
</evidence>
<dbReference type="AlphaFoldDB" id="A0A518KCV3"/>
<evidence type="ECO:0000256" key="3">
    <source>
        <dbReference type="ARBA" id="ARBA00012438"/>
    </source>
</evidence>
<dbReference type="EC" id="2.7.13.3" evidence="3"/>
<feature type="domain" description="PAC" evidence="18">
    <location>
        <begin position="70"/>
        <end position="122"/>
    </location>
</feature>
<dbReference type="PROSITE" id="PS50112">
    <property type="entry name" value="PAS"/>
    <property type="match status" value="1"/>
</dbReference>
<dbReference type="InterPro" id="IPR003661">
    <property type="entry name" value="HisK_dim/P_dom"/>
</dbReference>
<dbReference type="Gene3D" id="3.40.50.2300">
    <property type="match status" value="2"/>
</dbReference>
<dbReference type="SUPFAM" id="SSF55785">
    <property type="entry name" value="PYP-like sensor domain (PAS domain)"/>
    <property type="match status" value="1"/>
</dbReference>
<feature type="domain" description="HPt" evidence="19">
    <location>
        <begin position="688"/>
        <end position="781"/>
    </location>
</feature>
<evidence type="ECO:0000256" key="1">
    <source>
        <dbReference type="ARBA" id="ARBA00000085"/>
    </source>
</evidence>
<feature type="domain" description="Histidine kinase" evidence="15">
    <location>
        <begin position="140"/>
        <end position="361"/>
    </location>
</feature>
<dbReference type="Gene3D" id="3.30.450.20">
    <property type="entry name" value="PAS domain"/>
    <property type="match status" value="1"/>
</dbReference>
<feature type="region of interest" description="Disordered" evidence="14">
    <location>
        <begin position="641"/>
        <end position="674"/>
    </location>
</feature>
<dbReference type="FunFam" id="3.30.565.10:FF:000010">
    <property type="entry name" value="Sensor histidine kinase RcsC"/>
    <property type="match status" value="1"/>
</dbReference>
<evidence type="ECO:0000256" key="4">
    <source>
        <dbReference type="ARBA" id="ARBA00022553"/>
    </source>
</evidence>
<evidence type="ECO:0000256" key="13">
    <source>
        <dbReference type="PROSITE-ProRule" id="PRU00169"/>
    </source>
</evidence>
<accession>A0A518KCV3</accession>